<dbReference type="PANTHER" id="PTHR30121">
    <property type="entry name" value="UNCHARACTERIZED PROTEIN YJGR-RELATED"/>
    <property type="match status" value="1"/>
</dbReference>
<feature type="domain" description="AAA+ ATPase" evidence="1">
    <location>
        <begin position="460"/>
        <end position="740"/>
    </location>
</feature>
<evidence type="ECO:0000313" key="3">
    <source>
        <dbReference type="Proteomes" id="UP000014417"/>
    </source>
</evidence>
<reference evidence="2 3" key="1">
    <citation type="submission" date="2013-04" db="EMBL/GenBank/DDBJ databases">
        <title>The Genome Sequence of Propionimicrobium lymphophilum ACS-093-V-SCH5.</title>
        <authorList>
            <consortium name="The Broad Institute Genomics Platform"/>
            <person name="Earl A."/>
            <person name="Ward D."/>
            <person name="Feldgarden M."/>
            <person name="Gevers D."/>
            <person name="Saerens B."/>
            <person name="Vaneechoutte M."/>
            <person name="Walker B."/>
            <person name="Young S."/>
            <person name="Zeng Q."/>
            <person name="Gargeya S."/>
            <person name="Fitzgerald M."/>
            <person name="Haas B."/>
            <person name="Abouelleil A."/>
            <person name="Allen A.W."/>
            <person name="Alvarado L."/>
            <person name="Arachchi H.M."/>
            <person name="Berlin A.M."/>
            <person name="Chapman S.B."/>
            <person name="Gainer-Dewar J."/>
            <person name="Goldberg J."/>
            <person name="Griggs A."/>
            <person name="Gujja S."/>
            <person name="Hansen M."/>
            <person name="Howarth C."/>
            <person name="Imamovic A."/>
            <person name="Ireland A."/>
            <person name="Larimer J."/>
            <person name="McCowan C."/>
            <person name="Murphy C."/>
            <person name="Pearson M."/>
            <person name="Poon T.W."/>
            <person name="Priest M."/>
            <person name="Roberts A."/>
            <person name="Saif S."/>
            <person name="Shea T."/>
            <person name="Sisk P."/>
            <person name="Sykes S."/>
            <person name="Wortman J."/>
            <person name="Nusbaum C."/>
            <person name="Birren B."/>
        </authorList>
    </citation>
    <scope>NUCLEOTIDE SEQUENCE [LARGE SCALE GENOMIC DNA]</scope>
    <source>
        <strain evidence="2 3">ACS-093-V-SCH5</strain>
    </source>
</reference>
<dbReference type="HOGENOM" id="CLU_340572_0_0_11"/>
<dbReference type="STRING" id="883161.HMPREF9306_01196"/>
<dbReference type="Proteomes" id="UP000014417">
    <property type="component" value="Unassembled WGS sequence"/>
</dbReference>
<keyword evidence="3" id="KW-1185">Reference proteome</keyword>
<evidence type="ECO:0000259" key="1">
    <source>
        <dbReference type="SMART" id="SM00382"/>
    </source>
</evidence>
<dbReference type="Pfam" id="PF12846">
    <property type="entry name" value="AAA_10"/>
    <property type="match status" value="1"/>
</dbReference>
<dbReference type="Gene3D" id="3.40.50.300">
    <property type="entry name" value="P-loop containing nucleotide triphosphate hydrolases"/>
    <property type="match status" value="2"/>
</dbReference>
<dbReference type="InterPro" id="IPR027417">
    <property type="entry name" value="P-loop_NTPase"/>
</dbReference>
<dbReference type="EMBL" id="AGZR01000006">
    <property type="protein sequence ID" value="EPD32888.1"/>
    <property type="molecule type" value="Genomic_DNA"/>
</dbReference>
<dbReference type="InterPro" id="IPR051162">
    <property type="entry name" value="T4SS_component"/>
</dbReference>
<dbReference type="SUPFAM" id="SSF52540">
    <property type="entry name" value="P-loop containing nucleoside triphosphate hydrolases"/>
    <property type="match status" value="1"/>
</dbReference>
<dbReference type="RefSeq" id="WP_016456026.1">
    <property type="nucleotide sequence ID" value="NZ_KE150269.1"/>
</dbReference>
<proteinExistence type="predicted"/>
<dbReference type="SMART" id="SM00382">
    <property type="entry name" value="AAA"/>
    <property type="match status" value="1"/>
</dbReference>
<comment type="caution">
    <text evidence="2">The sequence shown here is derived from an EMBL/GenBank/DDBJ whole genome shotgun (WGS) entry which is preliminary data.</text>
</comment>
<name>S2VZC6_9ACTN</name>
<evidence type="ECO:0000313" key="2">
    <source>
        <dbReference type="EMBL" id="EPD32888.1"/>
    </source>
</evidence>
<gene>
    <name evidence="2" type="ORF">HMPREF9306_01196</name>
</gene>
<protein>
    <recommendedName>
        <fullName evidence="1">AAA+ ATPase domain-containing protein</fullName>
    </recommendedName>
</protein>
<dbReference type="PANTHER" id="PTHR30121:SF6">
    <property type="entry name" value="SLR6007 PROTEIN"/>
    <property type="match status" value="1"/>
</dbReference>
<dbReference type="InterPro" id="IPR003593">
    <property type="entry name" value="AAA+_ATPase"/>
</dbReference>
<dbReference type="AlphaFoldDB" id="S2VZC6"/>
<dbReference type="OrthoDB" id="5125659at2"/>
<sequence>MAKPQIVEDFKAGYAQVPLWPTTLRKILPGGILVGADPSSSTRVPSVWMYRRVPLSPMIDAPDLAGVYSSAATLEMAFSQLAALASPKMNRRQASKGSYREFHCLLINVPRLFLPGREHALSDWMMRAWPDQIVDHRICLFGVRLGADMGTDRGWRGAIEAVAETFSSEGVPLSAYMRDADIVGKTLDRAGLQVASESEIRFGDAWWNHGRYADTPFVPHSGHLHVFNDMEAGSAAVRAGLVDCKNWPKIPGQGALTMATVSSLDYDMVDVADARCRWACDLLDNGALAISLRGRVEPGDKVTRHEIRRQRNVYRRDINERAAAGKMSRPEQEEKFFQLEQLESVYSAEGSPPATLTDFSALVAFDGIKADMARASANMYAPVGLNVMAHRQFPALSEMMLCSPARANPNLKDVPATVVSYSGISDLSTVGDKDGALLGFTERGSQPAYLSPTAASGTDSAPLLLVVGATGSGKTFLLQNLAFQFAKMPNRRGEGTPVVFINPKSQPLYIPGATSHSLDDLIGVDGVFDPIRFSTEPANGISLASSLLLTINPWGTKRTDMEAPLLAALTHGVSRGATCTGQALEIAERELADLPPDMVKSVFSVIDAVPMARALVGRNPAGESLRVASGITLIQAGTTPIDLPEGTKEDSAPLAQRVALALLRQIVYASQSALAGRDGVVFFDEAWIFTSSSPRELDQLGRLARSLQVMPIMATQRATDAVSTNLTNYISRFLILAVGDPVEARAAMAAAGWDGGDDKLARITASATIGATSDGNPAPNWGSLRALHEVGPGGKRKLVRGSVCFYKDLDGRVVPVEINVPPALAKQFSTNPDDIARREAENKSTT</sequence>
<accession>S2VZC6</accession>
<organism evidence="2 3">
    <name type="scientific">Propionimicrobium lymphophilum ACS-093-V-SCH5</name>
    <dbReference type="NCBI Taxonomy" id="883161"/>
    <lineage>
        <taxon>Bacteria</taxon>
        <taxon>Bacillati</taxon>
        <taxon>Actinomycetota</taxon>
        <taxon>Actinomycetes</taxon>
        <taxon>Propionibacteriales</taxon>
        <taxon>Propionibacteriaceae</taxon>
        <taxon>Propionimicrobium</taxon>
    </lineage>
</organism>